<dbReference type="GO" id="GO:0000155">
    <property type="term" value="F:phosphorelay sensor kinase activity"/>
    <property type="evidence" value="ECO:0007669"/>
    <property type="project" value="InterPro"/>
</dbReference>
<dbReference type="EC" id="2.7.13.3" evidence="2"/>
<dbReference type="PRINTS" id="PR00344">
    <property type="entry name" value="BCTRLSENSOR"/>
</dbReference>
<comment type="caution">
    <text evidence="5">The sequence shown here is derived from an EMBL/GenBank/DDBJ whole genome shotgun (WGS) entry which is preliminary data.</text>
</comment>
<feature type="domain" description="Histidine kinase" evidence="4">
    <location>
        <begin position="308"/>
        <end position="527"/>
    </location>
</feature>
<keyword evidence="6" id="KW-1185">Reference proteome</keyword>
<dbReference type="SMART" id="SM00388">
    <property type="entry name" value="HisKA"/>
    <property type="match status" value="1"/>
</dbReference>
<keyword evidence="3" id="KW-0597">Phosphoprotein</keyword>
<dbReference type="EMBL" id="BMCT01000005">
    <property type="protein sequence ID" value="GGF71997.1"/>
    <property type="molecule type" value="Genomic_DNA"/>
</dbReference>
<evidence type="ECO:0000256" key="1">
    <source>
        <dbReference type="ARBA" id="ARBA00000085"/>
    </source>
</evidence>
<dbReference type="PANTHER" id="PTHR43065:SF42">
    <property type="entry name" value="TWO-COMPONENT SENSOR PPRA"/>
    <property type="match status" value="1"/>
</dbReference>
<accession>A0A917FFW8</accession>
<dbReference type="InterPro" id="IPR036097">
    <property type="entry name" value="HisK_dim/P_sf"/>
</dbReference>
<dbReference type="Gene3D" id="1.10.287.130">
    <property type="match status" value="1"/>
</dbReference>
<comment type="catalytic activity">
    <reaction evidence="1">
        <text>ATP + protein L-histidine = ADP + protein N-phospho-L-histidine.</text>
        <dbReference type="EC" id="2.7.13.3"/>
    </reaction>
</comment>
<dbReference type="InterPro" id="IPR036890">
    <property type="entry name" value="HATPase_C_sf"/>
</dbReference>
<dbReference type="InterPro" id="IPR003594">
    <property type="entry name" value="HATPase_dom"/>
</dbReference>
<dbReference type="RefSeq" id="WP_188580856.1">
    <property type="nucleotide sequence ID" value="NZ_BMCT01000005.1"/>
</dbReference>
<evidence type="ECO:0000256" key="2">
    <source>
        <dbReference type="ARBA" id="ARBA00012438"/>
    </source>
</evidence>
<dbReference type="Gene3D" id="3.30.565.10">
    <property type="entry name" value="Histidine kinase-like ATPase, C-terminal domain"/>
    <property type="match status" value="1"/>
</dbReference>
<dbReference type="SUPFAM" id="SSF47384">
    <property type="entry name" value="Homodimeric domain of signal transducing histidine kinase"/>
    <property type="match status" value="1"/>
</dbReference>
<dbReference type="InterPro" id="IPR003661">
    <property type="entry name" value="HisK_dim/P_dom"/>
</dbReference>
<dbReference type="PANTHER" id="PTHR43065">
    <property type="entry name" value="SENSOR HISTIDINE KINASE"/>
    <property type="match status" value="1"/>
</dbReference>
<organism evidence="5 6">
    <name type="scientific">Azorhizobium oxalatiphilum</name>
    <dbReference type="NCBI Taxonomy" id="980631"/>
    <lineage>
        <taxon>Bacteria</taxon>
        <taxon>Pseudomonadati</taxon>
        <taxon>Pseudomonadota</taxon>
        <taxon>Alphaproteobacteria</taxon>
        <taxon>Hyphomicrobiales</taxon>
        <taxon>Xanthobacteraceae</taxon>
        <taxon>Azorhizobium</taxon>
    </lineage>
</organism>
<protein>
    <recommendedName>
        <fullName evidence="2">histidine kinase</fullName>
        <ecNumber evidence="2">2.7.13.3</ecNumber>
    </recommendedName>
</protein>
<dbReference type="AlphaFoldDB" id="A0A917FFW8"/>
<proteinExistence type="predicted"/>
<evidence type="ECO:0000313" key="6">
    <source>
        <dbReference type="Proteomes" id="UP000606044"/>
    </source>
</evidence>
<dbReference type="SMART" id="SM00387">
    <property type="entry name" value="HATPase_c"/>
    <property type="match status" value="1"/>
</dbReference>
<evidence type="ECO:0000256" key="3">
    <source>
        <dbReference type="ARBA" id="ARBA00022553"/>
    </source>
</evidence>
<evidence type="ECO:0000313" key="5">
    <source>
        <dbReference type="EMBL" id="GGF71997.1"/>
    </source>
</evidence>
<evidence type="ECO:0000259" key="4">
    <source>
        <dbReference type="PROSITE" id="PS50109"/>
    </source>
</evidence>
<dbReference type="Proteomes" id="UP000606044">
    <property type="component" value="Unassembled WGS sequence"/>
</dbReference>
<gene>
    <name evidence="5" type="ORF">GCM10007301_34710</name>
</gene>
<sequence length="534" mass="57034">MKRRGAALGLLVFLAVWLGLNALFVGFSARTAVERAREEVNSNGFALHRVISQRVAQHDALLTSLVALVLVADPPPQDAILQVSHRFMRFYPRVAGIDVVSLAESGGTVSLRPLMSMAPVPVDHAGLAAALYALTPGEPRSFRDPPAPTHYLVGKKASAANPALAVIIEIDATLLVEPSERPAWAHVTLTLDGQPLAQWQAEQEGDALPWLPAPRFSRAIDSPSQPLTLTLVRPLSLAEILDPKLTLGFAALSLLALLVLHYAWRQRLAARRSEEAARLAEQRTQLLEHETRLAHAARVNALGELASGIAHELTQPLTALLSQSQAARRLARPGSDPSLLDQALEANVREARRAGEMLKRMRDYISNRPPRPVLTEVAEIVDDVAGLVRADLERRGIALELDSDAPGAHILADPIEMEQVLHNLIRNAADSLDGTAGEKTITVRTTAMPAAAGADGRVEIRVSDTGPGIPADVRLRLFEPFFTTKPDGLGLGLSLCATLLERCGGSIAADAAPSGGAAFILTLPEAGAARQAAQ</sequence>
<reference evidence="5" key="2">
    <citation type="submission" date="2020-09" db="EMBL/GenBank/DDBJ databases">
        <authorList>
            <person name="Sun Q."/>
            <person name="Sedlacek I."/>
        </authorList>
    </citation>
    <scope>NUCLEOTIDE SEQUENCE</scope>
    <source>
        <strain evidence="5">CCM 7897</strain>
    </source>
</reference>
<keyword evidence="5" id="KW-0808">Transferase</keyword>
<dbReference type="InterPro" id="IPR005467">
    <property type="entry name" value="His_kinase_dom"/>
</dbReference>
<dbReference type="InterPro" id="IPR004358">
    <property type="entry name" value="Sig_transdc_His_kin-like_C"/>
</dbReference>
<reference evidence="5" key="1">
    <citation type="journal article" date="2014" name="Int. J. Syst. Evol. Microbiol.">
        <title>Complete genome sequence of Corynebacterium casei LMG S-19264T (=DSM 44701T), isolated from a smear-ripened cheese.</title>
        <authorList>
            <consortium name="US DOE Joint Genome Institute (JGI-PGF)"/>
            <person name="Walter F."/>
            <person name="Albersmeier A."/>
            <person name="Kalinowski J."/>
            <person name="Ruckert C."/>
        </authorList>
    </citation>
    <scope>NUCLEOTIDE SEQUENCE</scope>
    <source>
        <strain evidence="5">CCM 7897</strain>
    </source>
</reference>
<dbReference type="Pfam" id="PF00512">
    <property type="entry name" value="HisKA"/>
    <property type="match status" value="1"/>
</dbReference>
<keyword evidence="5" id="KW-0418">Kinase</keyword>
<dbReference type="SUPFAM" id="SSF55874">
    <property type="entry name" value="ATPase domain of HSP90 chaperone/DNA topoisomerase II/histidine kinase"/>
    <property type="match status" value="1"/>
</dbReference>
<name>A0A917FFW8_9HYPH</name>
<dbReference type="PROSITE" id="PS50109">
    <property type="entry name" value="HIS_KIN"/>
    <property type="match status" value="1"/>
</dbReference>
<dbReference type="CDD" id="cd00082">
    <property type="entry name" value="HisKA"/>
    <property type="match status" value="1"/>
</dbReference>
<dbReference type="Pfam" id="PF02518">
    <property type="entry name" value="HATPase_c"/>
    <property type="match status" value="1"/>
</dbReference>